<dbReference type="EMBL" id="CP108253">
    <property type="protein sequence ID" value="WTU44922.1"/>
    <property type="molecule type" value="Genomic_DNA"/>
</dbReference>
<dbReference type="Gene3D" id="2.130.10.30">
    <property type="entry name" value="Regulator of chromosome condensation 1/beta-lactamase-inhibitor protein II"/>
    <property type="match status" value="1"/>
</dbReference>
<dbReference type="Pfam" id="PF13540">
    <property type="entry name" value="RCC1_2"/>
    <property type="match status" value="1"/>
</dbReference>
<sequence>MEIAADQVRGVTAVAAGQTHSLALITSGKVFACGDNANGQLDVPAEATSNIVAIA</sequence>
<dbReference type="SUPFAM" id="SSF50985">
    <property type="entry name" value="RCC1/BLIP-II"/>
    <property type="match status" value="1"/>
</dbReference>
<accession>A0AAU2HA07</accession>
<dbReference type="AlphaFoldDB" id="A0AAU2HA07"/>
<protein>
    <submittedName>
        <fullName evidence="1">RCC1 domain-containing protein</fullName>
    </submittedName>
</protein>
<name>A0AAU2HA07_9ACTN</name>
<reference evidence="1" key="1">
    <citation type="submission" date="2022-10" db="EMBL/GenBank/DDBJ databases">
        <title>The complete genomes of actinobacterial strains from the NBC collection.</title>
        <authorList>
            <person name="Joergensen T.S."/>
            <person name="Alvarez Arevalo M."/>
            <person name="Sterndorff E.B."/>
            <person name="Faurdal D."/>
            <person name="Vuksanovic O."/>
            <person name="Mourched A.-S."/>
            <person name="Charusanti P."/>
            <person name="Shaw S."/>
            <person name="Blin K."/>
            <person name="Weber T."/>
        </authorList>
    </citation>
    <scope>NUCLEOTIDE SEQUENCE</scope>
    <source>
        <strain evidence="1">NBC_00060</strain>
    </source>
</reference>
<evidence type="ECO:0000313" key="1">
    <source>
        <dbReference type="EMBL" id="WTU44922.1"/>
    </source>
</evidence>
<organism evidence="1">
    <name type="scientific">Streptomyces sp. NBC_00060</name>
    <dbReference type="NCBI Taxonomy" id="2975636"/>
    <lineage>
        <taxon>Bacteria</taxon>
        <taxon>Bacillati</taxon>
        <taxon>Actinomycetota</taxon>
        <taxon>Actinomycetes</taxon>
        <taxon>Kitasatosporales</taxon>
        <taxon>Streptomycetaceae</taxon>
        <taxon>Streptomyces</taxon>
    </lineage>
</organism>
<proteinExistence type="predicted"/>
<gene>
    <name evidence="1" type="ORF">OHV25_37770</name>
</gene>
<dbReference type="InterPro" id="IPR009091">
    <property type="entry name" value="RCC1/BLIP-II"/>
</dbReference>